<dbReference type="PANTHER" id="PTHR21716">
    <property type="entry name" value="TRANSMEMBRANE PROTEIN"/>
    <property type="match status" value="1"/>
</dbReference>
<organism evidence="7">
    <name type="scientific">uncultured Sulfurovum sp</name>
    <dbReference type="NCBI Taxonomy" id="269237"/>
    <lineage>
        <taxon>Bacteria</taxon>
        <taxon>Pseudomonadati</taxon>
        <taxon>Campylobacterota</taxon>
        <taxon>Epsilonproteobacteria</taxon>
        <taxon>Campylobacterales</taxon>
        <taxon>Sulfurovaceae</taxon>
        <taxon>Sulfurovum</taxon>
        <taxon>environmental samples</taxon>
    </lineage>
</organism>
<evidence type="ECO:0000256" key="6">
    <source>
        <dbReference type="SAM" id="Phobius"/>
    </source>
</evidence>
<dbReference type="Pfam" id="PF01594">
    <property type="entry name" value="AI-2E_transport"/>
    <property type="match status" value="1"/>
</dbReference>
<keyword evidence="5 6" id="KW-0472">Membrane</keyword>
<feature type="transmembrane region" description="Helical" evidence="6">
    <location>
        <begin position="311"/>
        <end position="337"/>
    </location>
</feature>
<feature type="transmembrane region" description="Helical" evidence="6">
    <location>
        <begin position="240"/>
        <end position="261"/>
    </location>
</feature>
<feature type="transmembrane region" description="Helical" evidence="6">
    <location>
        <begin position="63"/>
        <end position="87"/>
    </location>
</feature>
<evidence type="ECO:0000256" key="3">
    <source>
        <dbReference type="ARBA" id="ARBA00022692"/>
    </source>
</evidence>
<dbReference type="EMBL" id="CACVAS010000117">
    <property type="protein sequence ID" value="CAA6823222.1"/>
    <property type="molecule type" value="Genomic_DNA"/>
</dbReference>
<gene>
    <name evidence="7" type="ORF">HELGO_WM893</name>
</gene>
<feature type="transmembrane region" description="Helical" evidence="6">
    <location>
        <begin position="160"/>
        <end position="178"/>
    </location>
</feature>
<feature type="transmembrane region" description="Helical" evidence="6">
    <location>
        <begin position="34"/>
        <end position="51"/>
    </location>
</feature>
<comment type="subcellular location">
    <subcellularLocation>
        <location evidence="1">Membrane</location>
        <topology evidence="1">Multi-pass membrane protein</topology>
    </subcellularLocation>
</comment>
<protein>
    <submittedName>
        <fullName evidence="7">AI-2E family transporter</fullName>
    </submittedName>
</protein>
<evidence type="ECO:0000256" key="5">
    <source>
        <dbReference type="ARBA" id="ARBA00023136"/>
    </source>
</evidence>
<name>A0A6S6TQU5_9BACT</name>
<dbReference type="PANTHER" id="PTHR21716:SF4">
    <property type="entry name" value="TRANSMEMBRANE PROTEIN 245"/>
    <property type="match status" value="1"/>
</dbReference>
<evidence type="ECO:0000313" key="7">
    <source>
        <dbReference type="EMBL" id="CAA6823222.1"/>
    </source>
</evidence>
<evidence type="ECO:0000256" key="1">
    <source>
        <dbReference type="ARBA" id="ARBA00004141"/>
    </source>
</evidence>
<accession>A0A6S6TQU5</accession>
<proteinExistence type="inferred from homology"/>
<feature type="transmembrane region" description="Helical" evidence="6">
    <location>
        <begin position="268"/>
        <end position="291"/>
    </location>
</feature>
<keyword evidence="3 6" id="KW-0812">Transmembrane</keyword>
<sequence>MHQKISNSFQQGFILLLLLTVLVSYIGMIQEFLIALVLAAIFSGLLYPFYLKVLSKVKKKPVLAAASTLLITLFALGLPLATITGIVTSEAIEVSKKARPIVKKALDSKLSLSKKMPEWLPFKEKLEPFHDTIVDKISELTSTMGKWLVSSFSSATKGTLGFFMSLFIMLYAMFYFLIHGIKLIDSLTSLLPLSKEDRTEVMNRGLTVTKASLKGILIVGIIQGILIALAFWAIGIKGAAFWGSVVFLLSAIPGLGAPLIWVPATVYLLFTGDTASAIGLSIWGLLVVGLIDNFLRPWIVGSDAKLPDIVILISILGGIITFGAVGIILGPVIAALLDTILNIYKKTFQDQLPS</sequence>
<keyword evidence="4 6" id="KW-1133">Transmembrane helix</keyword>
<dbReference type="InterPro" id="IPR002549">
    <property type="entry name" value="AI-2E-like"/>
</dbReference>
<dbReference type="GO" id="GO:0016020">
    <property type="term" value="C:membrane"/>
    <property type="evidence" value="ECO:0007669"/>
    <property type="project" value="UniProtKB-SubCell"/>
</dbReference>
<evidence type="ECO:0000256" key="4">
    <source>
        <dbReference type="ARBA" id="ARBA00022989"/>
    </source>
</evidence>
<evidence type="ECO:0000256" key="2">
    <source>
        <dbReference type="ARBA" id="ARBA00009773"/>
    </source>
</evidence>
<comment type="similarity">
    <text evidence="2">Belongs to the autoinducer-2 exporter (AI-2E) (TC 2.A.86) family.</text>
</comment>
<feature type="transmembrane region" description="Helical" evidence="6">
    <location>
        <begin position="211"/>
        <end position="234"/>
    </location>
</feature>
<reference evidence="7" key="1">
    <citation type="submission" date="2020-01" db="EMBL/GenBank/DDBJ databases">
        <authorList>
            <person name="Meier V. D."/>
            <person name="Meier V D."/>
        </authorList>
    </citation>
    <scope>NUCLEOTIDE SEQUENCE</scope>
    <source>
        <strain evidence="7">HLG_WM_MAG_01</strain>
    </source>
</reference>
<dbReference type="AlphaFoldDB" id="A0A6S6TQU5"/>
<feature type="transmembrane region" description="Helical" evidence="6">
    <location>
        <begin position="12"/>
        <end position="28"/>
    </location>
</feature>